<dbReference type="RefSeq" id="WP_119482646.1">
    <property type="nucleotide sequence ID" value="NZ_QXTG01000002.1"/>
</dbReference>
<keyword evidence="3 9" id="KW-0808">Transferase</keyword>
<protein>
    <submittedName>
        <fullName evidence="9">Sugar transferase</fullName>
    </submittedName>
</protein>
<evidence type="ECO:0000256" key="3">
    <source>
        <dbReference type="ARBA" id="ARBA00022679"/>
    </source>
</evidence>
<feature type="transmembrane region" description="Helical" evidence="7">
    <location>
        <begin position="29"/>
        <end position="53"/>
    </location>
</feature>
<proteinExistence type="inferred from homology"/>
<dbReference type="NCBIfam" id="TIGR03025">
    <property type="entry name" value="EPS_sugtrans"/>
    <property type="match status" value="1"/>
</dbReference>
<gene>
    <name evidence="9" type="ORF">D1781_12890</name>
</gene>
<evidence type="ECO:0000256" key="6">
    <source>
        <dbReference type="ARBA" id="ARBA00023136"/>
    </source>
</evidence>
<comment type="caution">
    <text evidence="9">The sequence shown here is derived from an EMBL/GenBank/DDBJ whole genome shotgun (WGS) entry which is preliminary data.</text>
</comment>
<dbReference type="PANTHER" id="PTHR30576:SF10">
    <property type="entry name" value="SLL5057 PROTEIN"/>
    <property type="match status" value="1"/>
</dbReference>
<dbReference type="PANTHER" id="PTHR30576">
    <property type="entry name" value="COLANIC BIOSYNTHESIS UDP-GLUCOSE LIPID CARRIER TRANSFERASE"/>
    <property type="match status" value="1"/>
</dbReference>
<keyword evidence="6 7" id="KW-0472">Membrane</keyword>
<feature type="transmembrane region" description="Helical" evidence="7">
    <location>
        <begin position="106"/>
        <end position="123"/>
    </location>
</feature>
<dbReference type="Pfam" id="PF02397">
    <property type="entry name" value="Bac_transf"/>
    <property type="match status" value="1"/>
</dbReference>
<dbReference type="GO" id="GO:0016780">
    <property type="term" value="F:phosphotransferase activity, for other substituted phosphate groups"/>
    <property type="evidence" value="ECO:0007669"/>
    <property type="project" value="TreeGrafter"/>
</dbReference>
<name>A0A3A1U1J9_9MICO</name>
<reference evidence="10" key="1">
    <citation type="submission" date="2018-09" db="EMBL/GenBank/DDBJ databases">
        <authorList>
            <person name="Kim I."/>
        </authorList>
    </citation>
    <scope>NUCLEOTIDE SEQUENCE [LARGE SCALE GENOMIC DNA]</scope>
    <source>
        <strain evidence="10">DD4a</strain>
    </source>
</reference>
<evidence type="ECO:0000256" key="7">
    <source>
        <dbReference type="SAM" id="Phobius"/>
    </source>
</evidence>
<dbReference type="InterPro" id="IPR017475">
    <property type="entry name" value="EPS_sugar_tfrase"/>
</dbReference>
<evidence type="ECO:0000313" key="9">
    <source>
        <dbReference type="EMBL" id="RIX28336.1"/>
    </source>
</evidence>
<sequence>MTASPITLPATPARTATGRRWSQRLAMRLAATDALVVALTVLVAHLAAFGAAGRAATTSRYAADLPYAVISLGLAVLWLTALWVVDSRDEDEIGTGTTEYRRVIRAGVATLVITIVVGFFLGIDLSRVWASAVVPAGTALLLAGRWGWRRHLMRRRALGLDSHRVVLLGSTSTVVSTALDLARQPGHGYRVVGVALTDGPSEGTVADLRIVGAVDDVPNALRALEADTVIATSSEHLSAERLRDLAWHLDPQQHHLVVAPSITDVGGSRIHLRPVAGLPLIHVETPHQAGLGRAMKRVFDVVVASIALVILAPVLLVVSVLVHRDSPGGVLYRQERIGRDGEPFSILKFRSMTADADVRRTELTAGLGKGLFKMADDPRITRVGRVLRRYSLDELPQLINVLRGEMSLVGPRPALPSEVSEYDRRELRRLAVTPGLSGLWQVSGRSDLEWADGIRLDLYYVENWSMTQDLQILWRTARAVVTSSGAY</sequence>
<feature type="domain" description="Bacterial sugar transferase" evidence="8">
    <location>
        <begin position="296"/>
        <end position="481"/>
    </location>
</feature>
<dbReference type="Gene3D" id="3.40.50.720">
    <property type="entry name" value="NAD(P)-binding Rossmann-like Domain"/>
    <property type="match status" value="1"/>
</dbReference>
<dbReference type="Proteomes" id="UP000265742">
    <property type="component" value="Unassembled WGS sequence"/>
</dbReference>
<dbReference type="InterPro" id="IPR003362">
    <property type="entry name" value="Bact_transf"/>
</dbReference>
<comment type="similarity">
    <text evidence="2">Belongs to the bacterial sugar transferase family.</text>
</comment>
<comment type="subcellular location">
    <subcellularLocation>
        <location evidence="1">Membrane</location>
        <topology evidence="1">Multi-pass membrane protein</topology>
    </subcellularLocation>
</comment>
<keyword evidence="5 7" id="KW-1133">Transmembrane helix</keyword>
<evidence type="ECO:0000256" key="4">
    <source>
        <dbReference type="ARBA" id="ARBA00022692"/>
    </source>
</evidence>
<evidence type="ECO:0000256" key="1">
    <source>
        <dbReference type="ARBA" id="ARBA00004141"/>
    </source>
</evidence>
<evidence type="ECO:0000256" key="5">
    <source>
        <dbReference type="ARBA" id="ARBA00022989"/>
    </source>
</evidence>
<feature type="transmembrane region" description="Helical" evidence="7">
    <location>
        <begin position="129"/>
        <end position="148"/>
    </location>
</feature>
<accession>A0A3A1U1J9</accession>
<keyword evidence="10" id="KW-1185">Reference proteome</keyword>
<feature type="transmembrane region" description="Helical" evidence="7">
    <location>
        <begin position="298"/>
        <end position="322"/>
    </location>
</feature>
<dbReference type="EMBL" id="QXTG01000002">
    <property type="protein sequence ID" value="RIX28336.1"/>
    <property type="molecule type" value="Genomic_DNA"/>
</dbReference>
<dbReference type="AlphaFoldDB" id="A0A3A1U1J9"/>
<evidence type="ECO:0000256" key="2">
    <source>
        <dbReference type="ARBA" id="ARBA00006464"/>
    </source>
</evidence>
<dbReference type="Pfam" id="PF13727">
    <property type="entry name" value="CoA_binding_3"/>
    <property type="match status" value="1"/>
</dbReference>
<evidence type="ECO:0000313" key="10">
    <source>
        <dbReference type="Proteomes" id="UP000265742"/>
    </source>
</evidence>
<dbReference type="OrthoDB" id="9808602at2"/>
<organism evidence="9 10">
    <name type="scientific">Amnibacterium setariae</name>
    <dbReference type="NCBI Taxonomy" id="2306585"/>
    <lineage>
        <taxon>Bacteria</taxon>
        <taxon>Bacillati</taxon>
        <taxon>Actinomycetota</taxon>
        <taxon>Actinomycetes</taxon>
        <taxon>Micrococcales</taxon>
        <taxon>Microbacteriaceae</taxon>
        <taxon>Amnibacterium</taxon>
    </lineage>
</organism>
<evidence type="ECO:0000259" key="8">
    <source>
        <dbReference type="Pfam" id="PF02397"/>
    </source>
</evidence>
<keyword evidence="4 7" id="KW-0812">Transmembrane</keyword>
<dbReference type="GO" id="GO:0016020">
    <property type="term" value="C:membrane"/>
    <property type="evidence" value="ECO:0007669"/>
    <property type="project" value="UniProtKB-SubCell"/>
</dbReference>
<feature type="transmembrane region" description="Helical" evidence="7">
    <location>
        <begin position="65"/>
        <end position="85"/>
    </location>
</feature>